<proteinExistence type="predicted"/>
<name>A0A2I1DMZ1_9PROT</name>
<dbReference type="AlphaFoldDB" id="A0A2I1DMZ1"/>
<dbReference type="RefSeq" id="WP_101537377.1">
    <property type="nucleotide sequence ID" value="NZ_MXAV01000020.1"/>
</dbReference>
<reference evidence="2 3" key="1">
    <citation type="submission" date="2017-03" db="EMBL/GenBank/DDBJ databases">
        <title>Draft genime sequence of the acidophilic sulfur-oxidizing bacterium Acidithiobacillus sp. SH, isolated from seawater.</title>
        <authorList>
            <person name="Sharmin S."/>
            <person name="Tokuhisa M."/>
            <person name="Kanao T."/>
            <person name="Kamimura K."/>
        </authorList>
    </citation>
    <scope>NUCLEOTIDE SEQUENCE [LARGE SCALE GENOMIC DNA]</scope>
    <source>
        <strain evidence="2 3">SH</strain>
    </source>
</reference>
<accession>A0A2I1DMZ1</accession>
<protein>
    <recommendedName>
        <fullName evidence="1">Cyclic di-GMP receptor atypical PilZ domain-containing protein</fullName>
    </recommendedName>
</protein>
<dbReference type="OrthoDB" id="9151696at2"/>
<dbReference type="Proteomes" id="UP000234329">
    <property type="component" value="Unassembled WGS sequence"/>
</dbReference>
<comment type="caution">
    <text evidence="2">The sequence shown here is derived from an EMBL/GenBank/DDBJ whole genome shotgun (WGS) entry which is preliminary data.</text>
</comment>
<dbReference type="InParanoid" id="A0A2I1DMZ1"/>
<gene>
    <name evidence="2" type="ORF">B1757_05550</name>
</gene>
<dbReference type="InterPro" id="IPR031800">
    <property type="entry name" value="PilZ_atypical"/>
</dbReference>
<feature type="domain" description="Cyclic di-GMP receptor atypical PilZ" evidence="1">
    <location>
        <begin position="39"/>
        <end position="178"/>
    </location>
</feature>
<evidence type="ECO:0000313" key="2">
    <source>
        <dbReference type="EMBL" id="PKY11253.1"/>
    </source>
</evidence>
<sequence length="187" mass="20768">MSEQHAVVLEDILPLSLEKGELNSLRRSRLMRDNLALLKALLVMDDHLLAEDENREVTSSLETKIDLLLLLVGKGIQGLDPLPSAFPCALGAENLYWDAPVSEIMPESGSAVCVSLFLRPGIAMPLFLPGVLENDAKGSGAATDTLLRHHLHFQVDTRVQESLDRLIFRYHRRAIARKKDQHALSTD</sequence>
<keyword evidence="3" id="KW-1185">Reference proteome</keyword>
<organism evidence="2 3">
    <name type="scientific">Acidithiobacillus marinus</name>
    <dbReference type="NCBI Taxonomy" id="187490"/>
    <lineage>
        <taxon>Bacteria</taxon>
        <taxon>Pseudomonadati</taxon>
        <taxon>Pseudomonadota</taxon>
        <taxon>Acidithiobacillia</taxon>
        <taxon>Acidithiobacillales</taxon>
        <taxon>Acidithiobacillaceae</taxon>
        <taxon>Acidithiobacillus</taxon>
    </lineage>
</organism>
<dbReference type="EMBL" id="MXAV01000020">
    <property type="protein sequence ID" value="PKY11253.1"/>
    <property type="molecule type" value="Genomic_DNA"/>
</dbReference>
<evidence type="ECO:0000313" key="3">
    <source>
        <dbReference type="Proteomes" id="UP000234329"/>
    </source>
</evidence>
<dbReference type="Pfam" id="PF16823">
    <property type="entry name" value="tPilZ"/>
    <property type="match status" value="1"/>
</dbReference>
<evidence type="ECO:0000259" key="1">
    <source>
        <dbReference type="Pfam" id="PF16823"/>
    </source>
</evidence>